<dbReference type="InterPro" id="IPR025724">
    <property type="entry name" value="GAG-pre-integrase_dom"/>
</dbReference>
<dbReference type="GO" id="GO:0008233">
    <property type="term" value="F:peptidase activity"/>
    <property type="evidence" value="ECO:0007669"/>
    <property type="project" value="UniProtKB-KW"/>
</dbReference>
<dbReference type="PANTHER" id="PTHR42648">
    <property type="entry name" value="TRANSPOSASE, PUTATIVE-RELATED"/>
    <property type="match status" value="1"/>
</dbReference>
<dbReference type="InterPro" id="IPR036397">
    <property type="entry name" value="RNaseH_sf"/>
</dbReference>
<dbReference type="GeneID" id="130497775"/>
<evidence type="ECO:0000256" key="2">
    <source>
        <dbReference type="SAM" id="Coils"/>
    </source>
</evidence>
<dbReference type="PANTHER" id="PTHR42648:SF21">
    <property type="entry name" value="CYSTEINE-RICH RLK (RECEPTOR-LIKE PROTEIN KINASE) 8"/>
    <property type="match status" value="1"/>
</dbReference>
<dbReference type="GO" id="GO:0006508">
    <property type="term" value="P:proteolysis"/>
    <property type="evidence" value="ECO:0007669"/>
    <property type="project" value="UniProtKB-KW"/>
</dbReference>
<dbReference type="InterPro" id="IPR039537">
    <property type="entry name" value="Retrotran_Ty1/copia-like"/>
</dbReference>
<name>A0A9W3C685_RAPSA</name>
<dbReference type="Proteomes" id="UP000504610">
    <property type="component" value="Chromosome 1"/>
</dbReference>
<protein>
    <submittedName>
        <fullName evidence="6">Uncharacterized protein LOC130497775</fullName>
    </submittedName>
</protein>
<dbReference type="GO" id="GO:0003676">
    <property type="term" value="F:nucleic acid binding"/>
    <property type="evidence" value="ECO:0007669"/>
    <property type="project" value="InterPro"/>
</dbReference>
<keyword evidence="1" id="KW-0378">Hydrolase</keyword>
<evidence type="ECO:0000259" key="4">
    <source>
        <dbReference type="PROSITE" id="PS50994"/>
    </source>
</evidence>
<dbReference type="OrthoDB" id="913584at2759"/>
<dbReference type="Pfam" id="PF13976">
    <property type="entry name" value="gag_pre-integrs"/>
    <property type="match status" value="1"/>
</dbReference>
<evidence type="ECO:0000256" key="3">
    <source>
        <dbReference type="SAM" id="MobiDB-lite"/>
    </source>
</evidence>
<dbReference type="Pfam" id="PF00665">
    <property type="entry name" value="rve"/>
    <property type="match status" value="1"/>
</dbReference>
<accession>A0A9W3C685</accession>
<dbReference type="SUPFAM" id="SSF53098">
    <property type="entry name" value="Ribonuclease H-like"/>
    <property type="match status" value="1"/>
</dbReference>
<dbReference type="InterPro" id="IPR054722">
    <property type="entry name" value="PolX-like_BBD"/>
</dbReference>
<feature type="region of interest" description="Disordered" evidence="3">
    <location>
        <begin position="544"/>
        <end position="575"/>
    </location>
</feature>
<evidence type="ECO:0000313" key="6">
    <source>
        <dbReference type="RefSeq" id="XP_056846918.1"/>
    </source>
</evidence>
<dbReference type="Gene3D" id="4.10.60.10">
    <property type="entry name" value="Zinc finger, CCHC-type"/>
    <property type="match status" value="1"/>
</dbReference>
<keyword evidence="1" id="KW-0645">Protease</keyword>
<dbReference type="InterPro" id="IPR001584">
    <property type="entry name" value="Integrase_cat-core"/>
</dbReference>
<feature type="domain" description="Integrase catalytic" evidence="4">
    <location>
        <begin position="858"/>
        <end position="966"/>
    </location>
</feature>
<dbReference type="Pfam" id="PF14223">
    <property type="entry name" value="Retrotran_gag_2"/>
    <property type="match status" value="1"/>
</dbReference>
<dbReference type="GO" id="GO:0015074">
    <property type="term" value="P:DNA integration"/>
    <property type="evidence" value="ECO:0007669"/>
    <property type="project" value="InterPro"/>
</dbReference>
<dbReference type="SMART" id="SM00343">
    <property type="entry name" value="ZnF_C2HC"/>
    <property type="match status" value="3"/>
</dbReference>
<feature type="compositionally biased region" description="Polar residues" evidence="3">
    <location>
        <begin position="559"/>
        <end position="570"/>
    </location>
</feature>
<dbReference type="Pfam" id="PF22936">
    <property type="entry name" value="Pol_BBD"/>
    <property type="match status" value="1"/>
</dbReference>
<evidence type="ECO:0000256" key="1">
    <source>
        <dbReference type="ARBA" id="ARBA00022670"/>
    </source>
</evidence>
<reference evidence="6" key="2">
    <citation type="submission" date="2025-08" db="UniProtKB">
        <authorList>
            <consortium name="RefSeq"/>
        </authorList>
    </citation>
    <scope>IDENTIFICATION</scope>
    <source>
        <tissue evidence="6">Leaf</tissue>
    </source>
</reference>
<dbReference type="SUPFAM" id="SSF57756">
    <property type="entry name" value="Retrovirus zinc finger-like domains"/>
    <property type="match status" value="1"/>
</dbReference>
<dbReference type="InterPro" id="IPR036875">
    <property type="entry name" value="Znf_CCHC_sf"/>
</dbReference>
<dbReference type="PROSITE" id="PS50994">
    <property type="entry name" value="INTEGRASE"/>
    <property type="match status" value="1"/>
</dbReference>
<reference evidence="5" key="1">
    <citation type="journal article" date="2019" name="Database">
        <title>The radish genome database (RadishGD): an integrated information resource for radish genomics.</title>
        <authorList>
            <person name="Yu H.J."/>
            <person name="Baek S."/>
            <person name="Lee Y.J."/>
            <person name="Cho A."/>
            <person name="Mun J.H."/>
        </authorList>
    </citation>
    <scope>NUCLEOTIDE SEQUENCE [LARGE SCALE GENOMIC DNA]</scope>
    <source>
        <strain evidence="5">cv. WK10039</strain>
    </source>
</reference>
<sequence length="966" mass="109607">MKELVTLHKPIMLDGGNFGHWKARMRHVIRGIDEDAWTAVEDGWSPPTVMMEDKTLGPKPKDQWTDSEKSASKFNSKALTVIFSAVDLEQFKIIQGCESAKEAWDTLINHFEGNTSVRRTRIDHLASRFANLRMGDDEPIDGFISKISELASESSVLGKKYEEKDLVKKLLRCLPPRFEAYKAVLNIAVDTDEMKFDQLSGILKVHDLEKSDRQENTQKSIAFTANSKDDDRVSKIEDNLSLMAKNFNKFMRRVEKGGSRSNSRFQRNESDRGNTQSSRSDASKRKKELQCHECEGYGHFRNECPLTKRKELKCIECKGYGHTRSECPNNLKKDKSLLSFSDTDSDSESDDGELHLNFMALVAHEGVTSVSDKVEEVMEEEDDELNHDLETEYKTLFNQFTELSHENLQLIKDRAMLKAQVNILELEKPITQPAALSILKESDQEVLALKRAMTEQERSHKEFEAKFNQLSELFLQEKDKSKLLESQLAENLKKVKMLSTGTKSLDHLLTLGQCPSTSRGLGFHGSTSKSDQEGHQVVFVKEVSKEEKVAEPRPPQAQPALQNTGKYESNSRARRRGNGCHFCGKRGHHVNFCYFRRHQYERAWRLNLCFMEPSMYGHVWIAKRDLYPTYKDRVINRSHKELPESHTKPEMNLACNFTSISEKVNFVSHVAYTSADGGSQIDSPWYFDSGCSKHMTGSYEHLEKLQPIKGGKVTFGDGGQGKIRGVGVTDRPDLPRLINVYYVDGLKANLISVSQLCDEGLEVIFNSKECRAVDPQGNIVLCGIRSGNNCYMWKPTNVCCSATTSKLDLWHKKLGHMNINGLTRLVNAEVVRGVPDLESQTSTVCGACCQGKQVKVQHKRIPEIRSKQLLELVHMDLMGPITPESVAGKKYILVMVDDFSRYTWVDFLRNKSDAIDSFRILALQLKQKGGIMEIKSDHGGEFQNEQFDSFCQSQGIRHQYAAPRTP</sequence>
<dbReference type="KEGG" id="rsz:130497775"/>
<feature type="coiled-coil region" evidence="2">
    <location>
        <begin position="439"/>
        <end position="473"/>
    </location>
</feature>
<dbReference type="InterPro" id="IPR012337">
    <property type="entry name" value="RNaseH-like_sf"/>
</dbReference>
<dbReference type="InterPro" id="IPR001878">
    <property type="entry name" value="Znf_CCHC"/>
</dbReference>
<dbReference type="RefSeq" id="XP_056846918.1">
    <property type="nucleotide sequence ID" value="XM_056990938.1"/>
</dbReference>
<dbReference type="Gene3D" id="3.30.420.10">
    <property type="entry name" value="Ribonuclease H-like superfamily/Ribonuclease H"/>
    <property type="match status" value="1"/>
</dbReference>
<evidence type="ECO:0000313" key="5">
    <source>
        <dbReference type="Proteomes" id="UP000504610"/>
    </source>
</evidence>
<proteinExistence type="predicted"/>
<gene>
    <name evidence="6" type="primary">LOC130497775</name>
</gene>
<organism evidence="5 6">
    <name type="scientific">Raphanus sativus</name>
    <name type="common">Radish</name>
    <name type="synonym">Raphanus raphanistrum var. sativus</name>
    <dbReference type="NCBI Taxonomy" id="3726"/>
    <lineage>
        <taxon>Eukaryota</taxon>
        <taxon>Viridiplantae</taxon>
        <taxon>Streptophyta</taxon>
        <taxon>Embryophyta</taxon>
        <taxon>Tracheophyta</taxon>
        <taxon>Spermatophyta</taxon>
        <taxon>Magnoliopsida</taxon>
        <taxon>eudicotyledons</taxon>
        <taxon>Gunneridae</taxon>
        <taxon>Pentapetalae</taxon>
        <taxon>rosids</taxon>
        <taxon>malvids</taxon>
        <taxon>Brassicales</taxon>
        <taxon>Brassicaceae</taxon>
        <taxon>Brassiceae</taxon>
        <taxon>Raphanus</taxon>
    </lineage>
</organism>
<keyword evidence="5" id="KW-1185">Reference proteome</keyword>
<keyword evidence="2" id="KW-0175">Coiled coil</keyword>
<dbReference type="AlphaFoldDB" id="A0A9W3C685"/>
<dbReference type="GO" id="GO:0008270">
    <property type="term" value="F:zinc ion binding"/>
    <property type="evidence" value="ECO:0007669"/>
    <property type="project" value="InterPro"/>
</dbReference>
<feature type="region of interest" description="Disordered" evidence="3">
    <location>
        <begin position="256"/>
        <end position="285"/>
    </location>
</feature>